<accession>A0A151Z8P7</accession>
<keyword evidence="3" id="KW-0378">Hydrolase</keyword>
<keyword evidence="1" id="KW-0031">Aminopeptidase</keyword>
<gene>
    <name evidence="8" type="ORF">DLAC_08918</name>
</gene>
<dbReference type="InterPro" id="IPR040043">
    <property type="entry name" value="ACTMAP"/>
</dbReference>
<sequence length="260" mass="30073">MQIRDGPKLKLQNGYNCGLVALRMVIEYLRGGASLTKEQYDQMLTVSIERGYSKQGEMFSSYNLSILSNDLFSHYADSEVIVSPSLFTVLHHLSKGLPILIPYDADSNWRPTSKTNGKRAHWAIIFGFVIPKINSTDRSSNENISKVQFESIDTLQQSDRFIYLNSNIIKFRDSDNCIEITDSNYSNRQLFEITESDVFLICQHSKSKFVQLWEYSLLKESNESLKTPNMDKQLDKDSWIIPTHLEDLQNKWIFFSNTQQ</sequence>
<reference evidence="8 9" key="1">
    <citation type="submission" date="2015-12" db="EMBL/GenBank/DDBJ databases">
        <title>Dictyostelia acquired genes for synthesis and detection of signals that induce cell-type specialization by lateral gene transfer from prokaryotes.</title>
        <authorList>
            <person name="Gloeckner G."/>
            <person name="Schaap P."/>
        </authorList>
    </citation>
    <scope>NUCLEOTIDE SEQUENCE [LARGE SCALE GENOMIC DNA]</scope>
    <source>
        <strain evidence="8 9">TK</strain>
    </source>
</reference>
<evidence type="ECO:0000256" key="6">
    <source>
        <dbReference type="ARBA" id="ARBA00034908"/>
    </source>
</evidence>
<dbReference type="EMBL" id="LODT01000037">
    <property type="protein sequence ID" value="KYQ90316.1"/>
    <property type="molecule type" value="Genomic_DNA"/>
</dbReference>
<name>A0A151Z8P7_TIELA</name>
<evidence type="ECO:0000256" key="3">
    <source>
        <dbReference type="ARBA" id="ARBA00022801"/>
    </source>
</evidence>
<dbReference type="PANTHER" id="PTHR28631:SF1">
    <property type="entry name" value="ACTIN MATURATION PROTEASE"/>
    <property type="match status" value="1"/>
</dbReference>
<evidence type="ECO:0000256" key="5">
    <source>
        <dbReference type="ARBA" id="ARBA00034848"/>
    </source>
</evidence>
<dbReference type="InParanoid" id="A0A151Z8P7"/>
<evidence type="ECO:0000256" key="1">
    <source>
        <dbReference type="ARBA" id="ARBA00022438"/>
    </source>
</evidence>
<dbReference type="STRING" id="361077.A0A151Z8P7"/>
<evidence type="ECO:0000313" key="9">
    <source>
        <dbReference type="Proteomes" id="UP000076078"/>
    </source>
</evidence>
<dbReference type="OrthoDB" id="198816at2759"/>
<evidence type="ECO:0000256" key="2">
    <source>
        <dbReference type="ARBA" id="ARBA00022670"/>
    </source>
</evidence>
<organism evidence="8 9">
    <name type="scientific">Tieghemostelium lacteum</name>
    <name type="common">Slime mold</name>
    <name type="synonym">Dictyostelium lacteum</name>
    <dbReference type="NCBI Taxonomy" id="361077"/>
    <lineage>
        <taxon>Eukaryota</taxon>
        <taxon>Amoebozoa</taxon>
        <taxon>Evosea</taxon>
        <taxon>Eumycetozoa</taxon>
        <taxon>Dictyostelia</taxon>
        <taxon>Dictyosteliales</taxon>
        <taxon>Raperosteliaceae</taxon>
        <taxon>Tieghemostelium</taxon>
    </lineage>
</organism>
<keyword evidence="9" id="KW-1185">Reference proteome</keyword>
<evidence type="ECO:0000313" key="8">
    <source>
        <dbReference type="EMBL" id="KYQ90316.1"/>
    </source>
</evidence>
<comment type="catalytic activity">
    <reaction evidence="7">
        <text>N-terminal N(alpha)-acetyl-L-cysteinyl-L-aspartyl-[protein] + H2O = N-terminal L-aspartyl-[protein] + N-acetyl-L-cysteine</text>
        <dbReference type="Rhea" id="RHEA:74579"/>
        <dbReference type="Rhea" id="RHEA-COMP:12669"/>
        <dbReference type="Rhea" id="RHEA-COMP:18395"/>
        <dbReference type="ChEBI" id="CHEBI:15377"/>
        <dbReference type="ChEBI" id="CHEBI:64720"/>
        <dbReference type="ChEBI" id="CHEBI:78236"/>
        <dbReference type="ChEBI" id="CHEBI:193599"/>
    </reaction>
    <physiologicalReaction direction="left-to-right" evidence="7">
        <dbReference type="Rhea" id="RHEA:74580"/>
    </physiologicalReaction>
</comment>
<dbReference type="GO" id="GO:0004177">
    <property type="term" value="F:aminopeptidase activity"/>
    <property type="evidence" value="ECO:0007669"/>
    <property type="project" value="UniProtKB-KW"/>
</dbReference>
<comment type="similarity">
    <text evidence="4">Belongs to the ACTMAP family.</text>
</comment>
<dbReference type="PANTHER" id="PTHR28631">
    <property type="entry name" value="UPF0692 PROTEIN C19ORF54"/>
    <property type="match status" value="1"/>
</dbReference>
<dbReference type="AlphaFoldDB" id="A0A151Z8P7"/>
<proteinExistence type="inferred from homology"/>
<dbReference type="GO" id="GO:0006508">
    <property type="term" value="P:proteolysis"/>
    <property type="evidence" value="ECO:0007669"/>
    <property type="project" value="UniProtKB-KW"/>
</dbReference>
<comment type="caution">
    <text evidence="8">The sequence shown here is derived from an EMBL/GenBank/DDBJ whole genome shotgun (WGS) entry which is preliminary data.</text>
</comment>
<protein>
    <recommendedName>
        <fullName evidence="5">Actin maturation protease</fullName>
    </recommendedName>
    <alternativeName>
        <fullName evidence="6">Actin aminopeptidase ACTMAP</fullName>
    </alternativeName>
</protein>
<evidence type="ECO:0000256" key="4">
    <source>
        <dbReference type="ARBA" id="ARBA00034725"/>
    </source>
</evidence>
<dbReference type="Pfam" id="PF21646">
    <property type="entry name" value="ACTMAP-like_C"/>
    <property type="match status" value="1"/>
</dbReference>
<dbReference type="Proteomes" id="UP000076078">
    <property type="component" value="Unassembled WGS sequence"/>
</dbReference>
<keyword evidence="2" id="KW-0645">Protease</keyword>
<dbReference type="OMA" id="HANSHIN"/>
<evidence type="ECO:0000256" key="7">
    <source>
        <dbReference type="ARBA" id="ARBA00049041"/>
    </source>
</evidence>